<feature type="domain" description="CCHC-type" evidence="3">
    <location>
        <begin position="28"/>
        <end position="44"/>
    </location>
</feature>
<feature type="domain" description="CCHC-type" evidence="3">
    <location>
        <begin position="47"/>
        <end position="63"/>
    </location>
</feature>
<dbReference type="GO" id="GO:0003676">
    <property type="term" value="F:nucleic acid binding"/>
    <property type="evidence" value="ECO:0007669"/>
    <property type="project" value="InterPro"/>
</dbReference>
<evidence type="ECO:0000313" key="4">
    <source>
        <dbReference type="EMBL" id="CAI4002193.1"/>
    </source>
</evidence>
<evidence type="ECO:0000313" key="6">
    <source>
        <dbReference type="EMBL" id="CAL4789505.1"/>
    </source>
</evidence>
<evidence type="ECO:0000313" key="5">
    <source>
        <dbReference type="EMBL" id="CAL1155568.1"/>
    </source>
</evidence>
<feature type="region of interest" description="Disordered" evidence="2">
    <location>
        <begin position="193"/>
        <end position="221"/>
    </location>
</feature>
<dbReference type="EMBL" id="CAMXCT020003061">
    <property type="protein sequence ID" value="CAL1155568.1"/>
    <property type="molecule type" value="Genomic_DNA"/>
</dbReference>
<evidence type="ECO:0000313" key="7">
    <source>
        <dbReference type="Proteomes" id="UP001152797"/>
    </source>
</evidence>
<dbReference type="SUPFAM" id="SSF57756">
    <property type="entry name" value="Retrovirus zinc finger-like domains"/>
    <property type="match status" value="1"/>
</dbReference>
<protein>
    <submittedName>
        <fullName evidence="6">ATP-dependent Clp protease ATP-binding subunit clpA-like</fullName>
    </submittedName>
</protein>
<dbReference type="GO" id="GO:0008270">
    <property type="term" value="F:zinc ion binding"/>
    <property type="evidence" value="ECO:0007669"/>
    <property type="project" value="InterPro"/>
</dbReference>
<keyword evidence="1" id="KW-0175">Coiled coil</keyword>
<dbReference type="GO" id="GO:0006508">
    <property type="term" value="P:proteolysis"/>
    <property type="evidence" value="ECO:0007669"/>
    <property type="project" value="UniProtKB-KW"/>
</dbReference>
<name>A0A9P1D200_9DINO</name>
<dbReference type="InterPro" id="IPR001878">
    <property type="entry name" value="Znf_CCHC"/>
</dbReference>
<dbReference type="GO" id="GO:0008233">
    <property type="term" value="F:peptidase activity"/>
    <property type="evidence" value="ECO:0007669"/>
    <property type="project" value="UniProtKB-KW"/>
</dbReference>
<dbReference type="GO" id="GO:0005524">
    <property type="term" value="F:ATP binding"/>
    <property type="evidence" value="ECO:0007669"/>
    <property type="project" value="UniProtKB-KW"/>
</dbReference>
<gene>
    <name evidence="4" type="ORF">C1SCF055_LOCUS28163</name>
</gene>
<keyword evidence="6" id="KW-0645">Protease</keyword>
<dbReference type="EMBL" id="CAMXCT030003061">
    <property type="protein sequence ID" value="CAL4789505.1"/>
    <property type="molecule type" value="Genomic_DNA"/>
</dbReference>
<keyword evidence="6" id="KW-0378">Hydrolase</keyword>
<reference evidence="5" key="2">
    <citation type="submission" date="2024-04" db="EMBL/GenBank/DDBJ databases">
        <authorList>
            <person name="Chen Y."/>
            <person name="Shah S."/>
            <person name="Dougan E. K."/>
            <person name="Thang M."/>
            <person name="Chan C."/>
        </authorList>
    </citation>
    <scope>NUCLEOTIDE SEQUENCE [LARGE SCALE GENOMIC DNA]</scope>
</reference>
<dbReference type="Gene3D" id="4.10.60.10">
    <property type="entry name" value="Zinc finger, CCHC-type"/>
    <property type="match status" value="1"/>
</dbReference>
<dbReference type="SMART" id="SM00343">
    <property type="entry name" value="ZnF_C2HC"/>
    <property type="match status" value="3"/>
</dbReference>
<dbReference type="EMBL" id="CAMXCT010003061">
    <property type="protein sequence ID" value="CAI4002193.1"/>
    <property type="molecule type" value="Genomic_DNA"/>
</dbReference>
<evidence type="ECO:0000256" key="1">
    <source>
        <dbReference type="SAM" id="Coils"/>
    </source>
</evidence>
<keyword evidence="7" id="KW-1185">Reference proteome</keyword>
<reference evidence="4" key="1">
    <citation type="submission" date="2022-10" db="EMBL/GenBank/DDBJ databases">
        <authorList>
            <person name="Chen Y."/>
            <person name="Dougan E. K."/>
            <person name="Chan C."/>
            <person name="Rhodes N."/>
            <person name="Thang M."/>
        </authorList>
    </citation>
    <scope>NUCLEOTIDE SEQUENCE</scope>
</reference>
<proteinExistence type="predicted"/>
<keyword evidence="6" id="KW-0547">Nucleotide-binding</keyword>
<dbReference type="OrthoDB" id="430609at2759"/>
<evidence type="ECO:0000256" key="2">
    <source>
        <dbReference type="SAM" id="MobiDB-lite"/>
    </source>
</evidence>
<dbReference type="AlphaFoldDB" id="A0A9P1D200"/>
<comment type="caution">
    <text evidence="4">The sequence shown here is derived from an EMBL/GenBank/DDBJ whole genome shotgun (WGS) entry which is preliminary data.</text>
</comment>
<evidence type="ECO:0000259" key="3">
    <source>
        <dbReference type="SMART" id="SM00343"/>
    </source>
</evidence>
<feature type="coiled-coil region" evidence="1">
    <location>
        <begin position="126"/>
        <end position="153"/>
    </location>
</feature>
<keyword evidence="6" id="KW-0067">ATP-binding</keyword>
<accession>A0A9P1D200</accession>
<organism evidence="4">
    <name type="scientific">Cladocopium goreaui</name>
    <dbReference type="NCBI Taxonomy" id="2562237"/>
    <lineage>
        <taxon>Eukaryota</taxon>
        <taxon>Sar</taxon>
        <taxon>Alveolata</taxon>
        <taxon>Dinophyceae</taxon>
        <taxon>Suessiales</taxon>
        <taxon>Symbiodiniaceae</taxon>
        <taxon>Cladocopium</taxon>
    </lineage>
</organism>
<feature type="domain" description="CCHC-type" evidence="3">
    <location>
        <begin position="7"/>
        <end position="23"/>
    </location>
</feature>
<dbReference type="Proteomes" id="UP001152797">
    <property type="component" value="Unassembled WGS sequence"/>
</dbReference>
<sequence>MAAVETVCSRCQGKGHRAVDCHLPFFRSCQYCKTAGHSAKECPLLRHCTYCKCESHTNRNCAKLLAKRAKARASEDSKSETSEASNGQSGVSTASAWASCASPPTKHWKQWTEPQKCWMQALTADEEKQARKVEKKLREIAALEARLAKGETLEYLQQKKVDKKSEFEDCEVMRKLRSGYRRCDLPAKSLIEKSSKKAETSETVAAAQKSAPAPDKSEMEAPVDVPMDLSGAAEAPSVLQGSDETVPPCVSGPQYERAKPHFVAPSETAEEPLLEAASHNLPDTWVDVEVSKPKRDRGKQAANTCIGTAHGCLRCALTVSRVSCAETWSFSLQALISVCGRGPFDGLFRGTRQDALRLSCSSIFR</sequence>
<dbReference type="InterPro" id="IPR036875">
    <property type="entry name" value="Znf_CCHC_sf"/>
</dbReference>